<feature type="compositionally biased region" description="Basic and acidic residues" evidence="1">
    <location>
        <begin position="1"/>
        <end position="18"/>
    </location>
</feature>
<gene>
    <name evidence="2" type="ORF">NE237_016266</name>
</gene>
<comment type="caution">
    <text evidence="2">The sequence shown here is derived from an EMBL/GenBank/DDBJ whole genome shotgun (WGS) entry which is preliminary data.</text>
</comment>
<reference evidence="2" key="1">
    <citation type="journal article" date="2023" name="Plant J.">
        <title>The genome of the king protea, Protea cynaroides.</title>
        <authorList>
            <person name="Chang J."/>
            <person name="Duong T.A."/>
            <person name="Schoeman C."/>
            <person name="Ma X."/>
            <person name="Roodt D."/>
            <person name="Barker N."/>
            <person name="Li Z."/>
            <person name="Van de Peer Y."/>
            <person name="Mizrachi E."/>
        </authorList>
    </citation>
    <scope>NUCLEOTIDE SEQUENCE</scope>
    <source>
        <tissue evidence="2">Young leaves</tissue>
    </source>
</reference>
<name>A0A9Q0QRQ3_9MAGN</name>
<keyword evidence="3" id="KW-1185">Reference proteome</keyword>
<accession>A0A9Q0QRQ3</accession>
<evidence type="ECO:0000256" key="1">
    <source>
        <dbReference type="SAM" id="MobiDB-lite"/>
    </source>
</evidence>
<feature type="compositionally biased region" description="Polar residues" evidence="1">
    <location>
        <begin position="19"/>
        <end position="28"/>
    </location>
</feature>
<proteinExistence type="predicted"/>
<sequence length="226" mass="24625">MNTSKTHEGRLKKEDEKSVNSFPKSSINHAGCSSEVSSKKYMTSGQFRMEDGSIRDGSGSGALENYFSGLFPVNAVPETEKDLGSQQGLGAIHQGSTLEGITVTMVFSTRGFRQQVDCLSMAEKMLFEGGGRVPWGFANEFLQTRNLLLSHVQPVMFSAKVEDFRYVPLLADSVNHRGSNVRIEAGGNDSNKSVGSDYMVLGSRSGQVFSVAEGCDLLLHVREKEV</sequence>
<protein>
    <submittedName>
        <fullName evidence="2">Uncharacterized protein</fullName>
    </submittedName>
</protein>
<dbReference type="AlphaFoldDB" id="A0A9Q0QRQ3"/>
<organism evidence="2 3">
    <name type="scientific">Protea cynaroides</name>
    <dbReference type="NCBI Taxonomy" id="273540"/>
    <lineage>
        <taxon>Eukaryota</taxon>
        <taxon>Viridiplantae</taxon>
        <taxon>Streptophyta</taxon>
        <taxon>Embryophyta</taxon>
        <taxon>Tracheophyta</taxon>
        <taxon>Spermatophyta</taxon>
        <taxon>Magnoliopsida</taxon>
        <taxon>Proteales</taxon>
        <taxon>Proteaceae</taxon>
        <taxon>Protea</taxon>
    </lineage>
</organism>
<evidence type="ECO:0000313" key="2">
    <source>
        <dbReference type="EMBL" id="KAJ4969565.1"/>
    </source>
</evidence>
<feature type="region of interest" description="Disordered" evidence="1">
    <location>
        <begin position="1"/>
        <end position="33"/>
    </location>
</feature>
<dbReference type="EMBL" id="JAMYWD010000006">
    <property type="protein sequence ID" value="KAJ4969565.1"/>
    <property type="molecule type" value="Genomic_DNA"/>
</dbReference>
<evidence type="ECO:0000313" key="3">
    <source>
        <dbReference type="Proteomes" id="UP001141806"/>
    </source>
</evidence>
<dbReference type="Proteomes" id="UP001141806">
    <property type="component" value="Unassembled WGS sequence"/>
</dbReference>